<comment type="subunit">
    <text evidence="8">Homodimer.</text>
</comment>
<evidence type="ECO:0000256" key="2">
    <source>
        <dbReference type="ARBA" id="ARBA00012962"/>
    </source>
</evidence>
<evidence type="ECO:0000256" key="8">
    <source>
        <dbReference type="HAMAP-Rule" id="MF_00222"/>
    </source>
</evidence>
<dbReference type="UniPathway" id="UPA00053">
    <property type="reaction ID" value="UER00087"/>
</dbReference>
<proteinExistence type="inferred from homology"/>
<feature type="binding site" evidence="8">
    <location>
        <begin position="125"/>
        <end position="129"/>
    </location>
    <ligand>
        <name>NADP(+)</name>
        <dbReference type="ChEBI" id="CHEBI:58349"/>
    </ligand>
</feature>
<dbReference type="GO" id="GO:0005829">
    <property type="term" value="C:cytosol"/>
    <property type="evidence" value="ECO:0007669"/>
    <property type="project" value="TreeGrafter"/>
</dbReference>
<feature type="binding site" evidence="8">
    <location>
        <position position="61"/>
    </location>
    <ligand>
        <name>shikimate</name>
        <dbReference type="ChEBI" id="CHEBI:36208"/>
    </ligand>
</feature>
<dbReference type="Pfam" id="PF08501">
    <property type="entry name" value="Shikimate_dh_N"/>
    <property type="match status" value="1"/>
</dbReference>
<comment type="catalytic activity">
    <reaction evidence="7 8">
        <text>shikimate + NADP(+) = 3-dehydroshikimate + NADPH + H(+)</text>
        <dbReference type="Rhea" id="RHEA:17737"/>
        <dbReference type="ChEBI" id="CHEBI:15378"/>
        <dbReference type="ChEBI" id="CHEBI:16630"/>
        <dbReference type="ChEBI" id="CHEBI:36208"/>
        <dbReference type="ChEBI" id="CHEBI:57783"/>
        <dbReference type="ChEBI" id="CHEBI:58349"/>
        <dbReference type="EC" id="1.1.1.25"/>
    </reaction>
</comment>
<dbReference type="Gene3D" id="3.40.50.10860">
    <property type="entry name" value="Leucine Dehydrogenase, chain A, domain 1"/>
    <property type="match status" value="1"/>
</dbReference>
<dbReference type="GO" id="GO:0009423">
    <property type="term" value="P:chorismate biosynthetic process"/>
    <property type="evidence" value="ECO:0007669"/>
    <property type="project" value="UniProtKB-UniRule"/>
</dbReference>
<dbReference type="EC" id="1.1.1.25" evidence="2 8"/>
<dbReference type="AlphaFoldDB" id="A0A1M5ZJR6"/>
<dbReference type="GO" id="GO:0004764">
    <property type="term" value="F:shikimate 3-dehydrogenase (NADP+) activity"/>
    <property type="evidence" value="ECO:0007669"/>
    <property type="project" value="UniProtKB-UniRule"/>
</dbReference>
<feature type="binding site" evidence="8">
    <location>
        <position position="239"/>
    </location>
    <ligand>
        <name>shikimate</name>
        <dbReference type="ChEBI" id="CHEBI:36208"/>
    </ligand>
</feature>
<evidence type="ECO:0000256" key="1">
    <source>
        <dbReference type="ARBA" id="ARBA00004871"/>
    </source>
</evidence>
<feature type="binding site" evidence="8">
    <location>
        <position position="209"/>
    </location>
    <ligand>
        <name>NADP(+)</name>
        <dbReference type="ChEBI" id="CHEBI:58349"/>
    </ligand>
</feature>
<dbReference type="GO" id="GO:0009073">
    <property type="term" value="P:aromatic amino acid family biosynthetic process"/>
    <property type="evidence" value="ECO:0007669"/>
    <property type="project" value="UniProtKB-KW"/>
</dbReference>
<accession>A0A1M5ZJR6</accession>
<organism evidence="11 12">
    <name type="scientific">Clostridium intestinale DSM 6191</name>
    <dbReference type="NCBI Taxonomy" id="1121320"/>
    <lineage>
        <taxon>Bacteria</taxon>
        <taxon>Bacillati</taxon>
        <taxon>Bacillota</taxon>
        <taxon>Clostridia</taxon>
        <taxon>Eubacteriales</taxon>
        <taxon>Clostridiaceae</taxon>
        <taxon>Clostridium</taxon>
    </lineage>
</organism>
<dbReference type="InterPro" id="IPR011342">
    <property type="entry name" value="Shikimate_DH"/>
</dbReference>
<dbReference type="EMBL" id="FQXU01000009">
    <property type="protein sequence ID" value="SHI24476.1"/>
    <property type="molecule type" value="Genomic_DNA"/>
</dbReference>
<dbReference type="Gene3D" id="3.40.50.720">
    <property type="entry name" value="NAD(P)-binding Rossmann-like Domain"/>
    <property type="match status" value="1"/>
</dbReference>
<evidence type="ECO:0000313" key="12">
    <source>
        <dbReference type="Proteomes" id="UP000184241"/>
    </source>
</evidence>
<dbReference type="RefSeq" id="WP_073020705.1">
    <property type="nucleotide sequence ID" value="NZ_FQXU01000009.1"/>
</dbReference>
<evidence type="ECO:0000259" key="9">
    <source>
        <dbReference type="Pfam" id="PF01488"/>
    </source>
</evidence>
<dbReference type="GO" id="GO:0050661">
    <property type="term" value="F:NADP binding"/>
    <property type="evidence" value="ECO:0007669"/>
    <property type="project" value="InterPro"/>
</dbReference>
<keyword evidence="5 8" id="KW-0560">Oxidoreductase</keyword>
<feature type="domain" description="Shikimate dehydrogenase substrate binding N-terminal" evidence="10">
    <location>
        <begin position="6"/>
        <end position="88"/>
    </location>
</feature>
<feature type="binding site" evidence="8">
    <location>
        <position position="101"/>
    </location>
    <ligand>
        <name>shikimate</name>
        <dbReference type="ChEBI" id="CHEBI:36208"/>
    </ligand>
</feature>
<feature type="binding site" evidence="8">
    <location>
        <position position="211"/>
    </location>
    <ligand>
        <name>shikimate</name>
        <dbReference type="ChEBI" id="CHEBI:36208"/>
    </ligand>
</feature>
<evidence type="ECO:0000259" key="10">
    <source>
        <dbReference type="Pfam" id="PF08501"/>
    </source>
</evidence>
<dbReference type="InterPro" id="IPR036291">
    <property type="entry name" value="NAD(P)-bd_dom_sf"/>
</dbReference>
<feature type="binding site" evidence="8">
    <location>
        <position position="232"/>
    </location>
    <ligand>
        <name>NADP(+)</name>
        <dbReference type="ChEBI" id="CHEBI:58349"/>
    </ligand>
</feature>
<evidence type="ECO:0000256" key="5">
    <source>
        <dbReference type="ARBA" id="ARBA00023002"/>
    </source>
</evidence>
<reference evidence="11 12" key="1">
    <citation type="submission" date="2016-11" db="EMBL/GenBank/DDBJ databases">
        <authorList>
            <person name="Jaros S."/>
            <person name="Januszkiewicz K."/>
            <person name="Wedrychowicz H."/>
        </authorList>
    </citation>
    <scope>NUCLEOTIDE SEQUENCE [LARGE SCALE GENOMIC DNA]</scope>
    <source>
        <strain evidence="11 12">DSM 6191</strain>
    </source>
</reference>
<feature type="domain" description="Quinate/shikimate 5-dehydrogenase/glutamyl-tRNA reductase" evidence="9">
    <location>
        <begin position="115"/>
        <end position="173"/>
    </location>
</feature>
<dbReference type="CDD" id="cd01065">
    <property type="entry name" value="NAD_bind_Shikimate_DH"/>
    <property type="match status" value="1"/>
</dbReference>
<gene>
    <name evidence="8" type="primary">aroE</name>
    <name evidence="11" type="ORF">SAMN02745941_03026</name>
</gene>
<keyword evidence="4 8" id="KW-0521">NADP</keyword>
<comment type="similarity">
    <text evidence="8">Belongs to the shikimate dehydrogenase family.</text>
</comment>
<comment type="function">
    <text evidence="8">Involved in the biosynthesis of the chorismate, which leads to the biosynthesis of aromatic amino acids. Catalyzes the reversible NADPH linked reduction of 3-dehydroshikimate (DHSA) to yield shikimate (SA).</text>
</comment>
<feature type="binding site" evidence="8">
    <location>
        <position position="86"/>
    </location>
    <ligand>
        <name>shikimate</name>
        <dbReference type="ChEBI" id="CHEBI:36208"/>
    </ligand>
</feature>
<dbReference type="PANTHER" id="PTHR21089:SF1">
    <property type="entry name" value="BIFUNCTIONAL 3-DEHYDROQUINATE DEHYDRATASE_SHIKIMATE DEHYDROGENASE, CHLOROPLASTIC"/>
    <property type="match status" value="1"/>
</dbReference>
<evidence type="ECO:0000256" key="6">
    <source>
        <dbReference type="ARBA" id="ARBA00023141"/>
    </source>
</evidence>
<dbReference type="PANTHER" id="PTHR21089">
    <property type="entry name" value="SHIKIMATE DEHYDROGENASE"/>
    <property type="match status" value="1"/>
</dbReference>
<dbReference type="Pfam" id="PF01488">
    <property type="entry name" value="Shikimate_DH"/>
    <property type="match status" value="1"/>
</dbReference>
<dbReference type="InterPro" id="IPR046346">
    <property type="entry name" value="Aminoacid_DH-like_N_sf"/>
</dbReference>
<name>A0A1M5ZJR6_9CLOT</name>
<dbReference type="SUPFAM" id="SSF51735">
    <property type="entry name" value="NAD(P)-binding Rossmann-fold domains"/>
    <property type="match status" value="1"/>
</dbReference>
<dbReference type="Proteomes" id="UP000184241">
    <property type="component" value="Unassembled WGS sequence"/>
</dbReference>
<feature type="active site" description="Proton acceptor" evidence="8">
    <location>
        <position position="65"/>
    </location>
</feature>
<dbReference type="HAMAP" id="MF_00222">
    <property type="entry name" value="Shikimate_DH_AroE"/>
    <property type="match status" value="1"/>
</dbReference>
<dbReference type="GO" id="GO:0008652">
    <property type="term" value="P:amino acid biosynthetic process"/>
    <property type="evidence" value="ECO:0007669"/>
    <property type="project" value="UniProtKB-KW"/>
</dbReference>
<feature type="binding site" evidence="8">
    <location>
        <position position="77"/>
    </location>
    <ligand>
        <name>NADP(+)</name>
        <dbReference type="ChEBI" id="CHEBI:58349"/>
    </ligand>
</feature>
<dbReference type="InterPro" id="IPR006151">
    <property type="entry name" value="Shikm_DH/Glu-tRNA_Rdtase"/>
</dbReference>
<protein>
    <recommendedName>
        <fullName evidence="2 8">Shikimate dehydrogenase (NADP(+))</fullName>
        <shortName evidence="8">SDH</shortName>
        <ecNumber evidence="2 8">1.1.1.25</ecNumber>
    </recommendedName>
</protein>
<evidence type="ECO:0000256" key="3">
    <source>
        <dbReference type="ARBA" id="ARBA00022605"/>
    </source>
</evidence>
<evidence type="ECO:0000256" key="7">
    <source>
        <dbReference type="ARBA" id="ARBA00049442"/>
    </source>
</evidence>
<dbReference type="NCBIfam" id="TIGR00507">
    <property type="entry name" value="aroE"/>
    <property type="match status" value="1"/>
</dbReference>
<dbReference type="SUPFAM" id="SSF53223">
    <property type="entry name" value="Aminoacid dehydrogenase-like, N-terminal domain"/>
    <property type="match status" value="1"/>
</dbReference>
<feature type="binding site" evidence="8">
    <location>
        <begin position="14"/>
        <end position="16"/>
    </location>
    <ligand>
        <name>shikimate</name>
        <dbReference type="ChEBI" id="CHEBI:36208"/>
    </ligand>
</feature>
<dbReference type="InterPro" id="IPR022893">
    <property type="entry name" value="Shikimate_DH_fam"/>
</dbReference>
<sequence>MLLYGLLGEKLTHSLSPEIHDVIFKNLNIKARYSLFQVEKENVCKVIDSLKVLGISGINVTIPYKEEIIKYLDEISEEAKNIGAVNTVVIKDNKSYGYNTDYFGFGSMLKREDVTVEGKTVVVLGAGGAAKAIIQYFKDSKAKEIYLVSRNKEKIYEKYSGVTALDYEELKEISGDIIVNTTPLGMYPNIEGIPVSEEIIKKYKVAVDAIYNPLKTRFLLTAESQGLKAINGLYMLIDQAIKAEEIWHDQAIDGKIGEEIYEDLCKLF</sequence>
<evidence type="ECO:0000313" key="11">
    <source>
        <dbReference type="EMBL" id="SHI24476.1"/>
    </source>
</evidence>
<keyword evidence="6 8" id="KW-0057">Aromatic amino acid biosynthesis</keyword>
<dbReference type="GO" id="GO:0019632">
    <property type="term" value="P:shikimate metabolic process"/>
    <property type="evidence" value="ECO:0007669"/>
    <property type="project" value="InterPro"/>
</dbReference>
<dbReference type="InterPro" id="IPR013708">
    <property type="entry name" value="Shikimate_DH-bd_N"/>
</dbReference>
<evidence type="ECO:0000256" key="4">
    <source>
        <dbReference type="ARBA" id="ARBA00022857"/>
    </source>
</evidence>
<keyword evidence="3 8" id="KW-0028">Amino-acid biosynthesis</keyword>
<comment type="pathway">
    <text evidence="1 8">Metabolic intermediate biosynthesis; chorismate biosynthesis; chorismate from D-erythrose 4-phosphate and phosphoenolpyruvate: step 4/7.</text>
</comment>
<comment type="caution">
    <text evidence="8">Lacks conserved residue(s) required for the propagation of feature annotation.</text>
</comment>